<dbReference type="EMBL" id="BMYZ01000003">
    <property type="protein sequence ID" value="GGY84852.1"/>
    <property type="molecule type" value="Genomic_DNA"/>
</dbReference>
<organism evidence="1 2">
    <name type="scientific">Cellvibrio zantedeschiae</name>
    <dbReference type="NCBI Taxonomy" id="1237077"/>
    <lineage>
        <taxon>Bacteria</taxon>
        <taxon>Pseudomonadati</taxon>
        <taxon>Pseudomonadota</taxon>
        <taxon>Gammaproteobacteria</taxon>
        <taxon>Cellvibrionales</taxon>
        <taxon>Cellvibrionaceae</taxon>
        <taxon>Cellvibrio</taxon>
    </lineage>
</organism>
<dbReference type="InterPro" id="IPR011990">
    <property type="entry name" value="TPR-like_helical_dom_sf"/>
</dbReference>
<dbReference type="PANTHER" id="PTHR12558">
    <property type="entry name" value="CELL DIVISION CYCLE 16,23,27"/>
    <property type="match status" value="1"/>
</dbReference>
<evidence type="ECO:0000313" key="1">
    <source>
        <dbReference type="EMBL" id="GGY84852.1"/>
    </source>
</evidence>
<proteinExistence type="predicted"/>
<protein>
    <recommendedName>
        <fullName evidence="3">Tetratricopeptide repeat protein</fullName>
    </recommendedName>
</protein>
<dbReference type="Pfam" id="PF14559">
    <property type="entry name" value="TPR_19"/>
    <property type="match status" value="1"/>
</dbReference>
<keyword evidence="2" id="KW-1185">Reference proteome</keyword>
<accession>A0ABQ3B979</accession>
<reference evidence="2" key="1">
    <citation type="journal article" date="2019" name="Int. J. Syst. Evol. Microbiol.">
        <title>The Global Catalogue of Microorganisms (GCM) 10K type strain sequencing project: providing services to taxonomists for standard genome sequencing and annotation.</title>
        <authorList>
            <consortium name="The Broad Institute Genomics Platform"/>
            <consortium name="The Broad Institute Genome Sequencing Center for Infectious Disease"/>
            <person name="Wu L."/>
            <person name="Ma J."/>
        </authorList>
    </citation>
    <scope>NUCLEOTIDE SEQUENCE [LARGE SCALE GENOMIC DNA]</scope>
    <source>
        <strain evidence="2">KCTC 32239</strain>
    </source>
</reference>
<dbReference type="SUPFAM" id="SSF48452">
    <property type="entry name" value="TPR-like"/>
    <property type="match status" value="2"/>
</dbReference>
<dbReference type="Gene3D" id="1.25.40.10">
    <property type="entry name" value="Tetratricopeptide repeat domain"/>
    <property type="match status" value="2"/>
</dbReference>
<dbReference type="Proteomes" id="UP000619761">
    <property type="component" value="Unassembled WGS sequence"/>
</dbReference>
<dbReference type="PANTHER" id="PTHR12558:SF13">
    <property type="entry name" value="CELL DIVISION CYCLE PROTEIN 27 HOMOLOG"/>
    <property type="match status" value="1"/>
</dbReference>
<name>A0ABQ3B979_9GAMM</name>
<evidence type="ECO:0008006" key="3">
    <source>
        <dbReference type="Google" id="ProtNLM"/>
    </source>
</evidence>
<dbReference type="SMART" id="SM00028">
    <property type="entry name" value="TPR"/>
    <property type="match status" value="7"/>
</dbReference>
<comment type="caution">
    <text evidence="1">The sequence shown here is derived from an EMBL/GenBank/DDBJ whole genome shotgun (WGS) entry which is preliminary data.</text>
</comment>
<dbReference type="RefSeq" id="WP_189420475.1">
    <property type="nucleotide sequence ID" value="NZ_BMYZ01000003.1"/>
</dbReference>
<sequence>MNPSIEVAELSSVLVEQRNKLERYIEFLARDANNEKLFLDTLALALEIGELNFASQLIARTNETVMQSDVFDAHAGYLFLALGDYKKALAYLSSAVSKGLENSVIIYNMANCYFHLQDFEKALNLLGAIPQVGNPLPIEHMILKARLLHYNDDLVEAIQHLQELIQIHGFQAEAAGLLSLIMFESNSNYTVALDLADKALQDNPLLIEALLARISLNLERGNYVQAESDAFTATQHYPEVGRAWASLAQVHFNNLQFDLCKESAQNAVHFMTNHIGSWHLLAWANIMLGDFDNGLKVFKESYALDQRFAETHGGLAASYAHLKQTHLAEKHIKIAQKLNPQGFAAIYAQMILLNNDNNTVAAQALFEKSINQSNAQIGATPKSLIEKRLFELSGNLSKKEKLH</sequence>
<dbReference type="InterPro" id="IPR019734">
    <property type="entry name" value="TPR_rpt"/>
</dbReference>
<evidence type="ECO:0000313" key="2">
    <source>
        <dbReference type="Proteomes" id="UP000619761"/>
    </source>
</evidence>
<gene>
    <name evidence="1" type="ORF">GCM10011613_32380</name>
</gene>